<dbReference type="InterPro" id="IPR029071">
    <property type="entry name" value="Ubiquitin-like_domsf"/>
</dbReference>
<evidence type="ECO:0000313" key="2">
    <source>
        <dbReference type="EMBL" id="GAA0141837.1"/>
    </source>
</evidence>
<dbReference type="InterPro" id="IPR040610">
    <property type="entry name" value="SNRNP25_ubiquitin"/>
</dbReference>
<proteinExistence type="predicted"/>
<dbReference type="SUPFAM" id="SSF54236">
    <property type="entry name" value="Ubiquitin-like"/>
    <property type="match status" value="1"/>
</dbReference>
<dbReference type="CDD" id="cd17058">
    <property type="entry name" value="Ubl_SNRNP25"/>
    <property type="match status" value="1"/>
</dbReference>
<dbReference type="PANTHER" id="PTHR14942:SF9">
    <property type="entry name" value="OS02G0188500 PROTEIN"/>
    <property type="match status" value="1"/>
</dbReference>
<dbReference type="EMBL" id="BAABME010000331">
    <property type="protein sequence ID" value="GAA0141837.1"/>
    <property type="molecule type" value="Genomic_DNA"/>
</dbReference>
<dbReference type="Proteomes" id="UP001454036">
    <property type="component" value="Unassembled WGS sequence"/>
</dbReference>
<dbReference type="Gene3D" id="3.10.20.90">
    <property type="entry name" value="Phosphatidylinositol 3-kinase Catalytic Subunit, Chain A, domain 1"/>
    <property type="match status" value="1"/>
</dbReference>
<evidence type="ECO:0000259" key="1">
    <source>
        <dbReference type="Pfam" id="PF18036"/>
    </source>
</evidence>
<organism evidence="2 3">
    <name type="scientific">Lithospermum erythrorhizon</name>
    <name type="common">Purple gromwell</name>
    <name type="synonym">Lithospermum officinale var. erythrorhizon</name>
    <dbReference type="NCBI Taxonomy" id="34254"/>
    <lineage>
        <taxon>Eukaryota</taxon>
        <taxon>Viridiplantae</taxon>
        <taxon>Streptophyta</taxon>
        <taxon>Embryophyta</taxon>
        <taxon>Tracheophyta</taxon>
        <taxon>Spermatophyta</taxon>
        <taxon>Magnoliopsida</taxon>
        <taxon>eudicotyledons</taxon>
        <taxon>Gunneridae</taxon>
        <taxon>Pentapetalae</taxon>
        <taxon>asterids</taxon>
        <taxon>lamiids</taxon>
        <taxon>Boraginales</taxon>
        <taxon>Boraginaceae</taxon>
        <taxon>Boraginoideae</taxon>
        <taxon>Lithospermeae</taxon>
        <taxon>Lithospermum</taxon>
    </lineage>
</organism>
<dbReference type="Pfam" id="PF18036">
    <property type="entry name" value="Ubiquitin_4"/>
    <property type="match status" value="1"/>
</dbReference>
<dbReference type="PANTHER" id="PTHR14942">
    <property type="entry name" value="U11/U12 SMALL NUCLEAR RIBONUCLEOPROTEIN 25 KDA PROTEIN"/>
    <property type="match status" value="1"/>
</dbReference>
<evidence type="ECO:0000313" key="3">
    <source>
        <dbReference type="Proteomes" id="UP001454036"/>
    </source>
</evidence>
<protein>
    <recommendedName>
        <fullName evidence="1">SNRNP25 ubiquitin-like domain-containing protein</fullName>
    </recommendedName>
</protein>
<sequence>MHVEDGDPVYVSKGRSLQCCRVPYCPLLLADKSFSYNKIPQQPLKLTVLKLDGTSFEIFVAKNGKVADLKEAIEAAFDYFPQTVSWSHVWGNFCLSYDGYKLLSDSDYISSYQILDGDQIHFVRHISDNCRTKRTRFEREGRNSDEVSLKEIVSRKGE</sequence>
<reference evidence="2 3" key="1">
    <citation type="submission" date="2024-01" db="EMBL/GenBank/DDBJ databases">
        <title>The complete chloroplast genome sequence of Lithospermum erythrorhizon: insights into the phylogenetic relationship among Boraginaceae species and the maternal lineages of purple gromwells.</title>
        <authorList>
            <person name="Okada T."/>
            <person name="Watanabe K."/>
        </authorList>
    </citation>
    <scope>NUCLEOTIDE SEQUENCE [LARGE SCALE GENOMIC DNA]</scope>
</reference>
<feature type="domain" description="SNRNP25 ubiquitin-like" evidence="1">
    <location>
        <begin position="44"/>
        <end position="126"/>
    </location>
</feature>
<accession>A0AAV3NVU5</accession>
<keyword evidence="3" id="KW-1185">Reference proteome</keyword>
<dbReference type="InterPro" id="IPR039690">
    <property type="entry name" value="SNRNP25"/>
</dbReference>
<name>A0AAV3NVU5_LITER</name>
<dbReference type="GO" id="GO:0000398">
    <property type="term" value="P:mRNA splicing, via spliceosome"/>
    <property type="evidence" value="ECO:0007669"/>
    <property type="project" value="InterPro"/>
</dbReference>
<gene>
    <name evidence="2" type="ORF">LIER_02888</name>
</gene>
<comment type="caution">
    <text evidence="2">The sequence shown here is derived from an EMBL/GenBank/DDBJ whole genome shotgun (WGS) entry which is preliminary data.</text>
</comment>
<dbReference type="AlphaFoldDB" id="A0AAV3NVU5"/>